<evidence type="ECO:0000313" key="9">
    <source>
        <dbReference type="Proteomes" id="UP000095751"/>
    </source>
</evidence>
<dbReference type="KEGG" id="fcy:FRACYDRAFT_237556"/>
<dbReference type="EMBL" id="KV784357">
    <property type="protein sequence ID" value="OEU17146.1"/>
    <property type="molecule type" value="Genomic_DNA"/>
</dbReference>
<evidence type="ECO:0000256" key="6">
    <source>
        <dbReference type="SAM" id="Phobius"/>
    </source>
</evidence>
<evidence type="ECO:0000259" key="7">
    <source>
        <dbReference type="PROSITE" id="PS50089"/>
    </source>
</evidence>
<evidence type="ECO:0000313" key="8">
    <source>
        <dbReference type="EMBL" id="OEU17146.1"/>
    </source>
</evidence>
<evidence type="ECO:0000256" key="1">
    <source>
        <dbReference type="ARBA" id="ARBA00022723"/>
    </source>
</evidence>
<feature type="compositionally biased region" description="Acidic residues" evidence="5">
    <location>
        <begin position="169"/>
        <end position="187"/>
    </location>
</feature>
<feature type="region of interest" description="Disordered" evidence="5">
    <location>
        <begin position="158"/>
        <end position="187"/>
    </location>
</feature>
<dbReference type="Pfam" id="PF13639">
    <property type="entry name" value="zf-RING_2"/>
    <property type="match status" value="1"/>
</dbReference>
<accession>A0A1E7FG72</accession>
<dbReference type="SUPFAM" id="SSF57850">
    <property type="entry name" value="RING/U-box"/>
    <property type="match status" value="1"/>
</dbReference>
<keyword evidence="1" id="KW-0479">Metal-binding</keyword>
<keyword evidence="6" id="KW-0812">Transmembrane</keyword>
<dbReference type="InterPro" id="IPR001841">
    <property type="entry name" value="Znf_RING"/>
</dbReference>
<keyword evidence="6" id="KW-0472">Membrane</keyword>
<dbReference type="Gene3D" id="3.30.40.10">
    <property type="entry name" value="Zinc/RING finger domain, C3HC4 (zinc finger)"/>
    <property type="match status" value="1"/>
</dbReference>
<keyword evidence="2 4" id="KW-0863">Zinc-finger</keyword>
<dbReference type="InterPro" id="IPR013083">
    <property type="entry name" value="Znf_RING/FYVE/PHD"/>
</dbReference>
<feature type="compositionally biased region" description="Gly residues" evidence="5">
    <location>
        <begin position="71"/>
        <end position="80"/>
    </location>
</feature>
<keyword evidence="9" id="KW-1185">Reference proteome</keyword>
<dbReference type="InterPro" id="IPR053238">
    <property type="entry name" value="RING-H2_zinc_finger"/>
</dbReference>
<dbReference type="PROSITE" id="PS50089">
    <property type="entry name" value="ZF_RING_2"/>
    <property type="match status" value="1"/>
</dbReference>
<dbReference type="SMART" id="SM00184">
    <property type="entry name" value="RING"/>
    <property type="match status" value="1"/>
</dbReference>
<dbReference type="PANTHER" id="PTHR14155">
    <property type="entry name" value="RING FINGER DOMAIN-CONTAINING"/>
    <property type="match status" value="1"/>
</dbReference>
<evidence type="ECO:0000256" key="3">
    <source>
        <dbReference type="ARBA" id="ARBA00022833"/>
    </source>
</evidence>
<feature type="region of interest" description="Disordered" evidence="5">
    <location>
        <begin position="1"/>
        <end position="28"/>
    </location>
</feature>
<protein>
    <recommendedName>
        <fullName evidence="7">RING-type domain-containing protein</fullName>
    </recommendedName>
</protein>
<reference evidence="8 9" key="1">
    <citation type="submission" date="2016-09" db="EMBL/GenBank/DDBJ databases">
        <title>Extensive genetic diversity and differential bi-allelic expression allows diatom success in the polar Southern Ocean.</title>
        <authorList>
            <consortium name="DOE Joint Genome Institute"/>
            <person name="Mock T."/>
            <person name="Otillar R.P."/>
            <person name="Strauss J."/>
            <person name="Dupont C."/>
            <person name="Frickenhaus S."/>
            <person name="Maumus F."/>
            <person name="Mcmullan M."/>
            <person name="Sanges R."/>
            <person name="Schmutz J."/>
            <person name="Toseland A."/>
            <person name="Valas R."/>
            <person name="Veluchamy A."/>
            <person name="Ward B.J."/>
            <person name="Allen A."/>
            <person name="Barry K."/>
            <person name="Falciatore A."/>
            <person name="Ferrante M."/>
            <person name="Fortunato A.E."/>
            <person name="Gloeckner G."/>
            <person name="Gruber A."/>
            <person name="Hipkin R."/>
            <person name="Janech M."/>
            <person name="Kroth P."/>
            <person name="Leese F."/>
            <person name="Lindquist E."/>
            <person name="Lyon B.R."/>
            <person name="Martin J."/>
            <person name="Mayer C."/>
            <person name="Parker M."/>
            <person name="Quesneville H."/>
            <person name="Raymond J."/>
            <person name="Uhlig C."/>
            <person name="Valentin K.U."/>
            <person name="Worden A.Z."/>
            <person name="Armbrust E.V."/>
            <person name="Bowler C."/>
            <person name="Green B."/>
            <person name="Moulton V."/>
            <person name="Van Oosterhout C."/>
            <person name="Grigoriev I."/>
        </authorList>
    </citation>
    <scope>NUCLEOTIDE SEQUENCE [LARGE SCALE GENOMIC DNA]</scope>
    <source>
        <strain evidence="8 9">CCMP1102</strain>
    </source>
</reference>
<dbReference type="OrthoDB" id="48076at2759"/>
<organism evidence="8 9">
    <name type="scientific">Fragilariopsis cylindrus CCMP1102</name>
    <dbReference type="NCBI Taxonomy" id="635003"/>
    <lineage>
        <taxon>Eukaryota</taxon>
        <taxon>Sar</taxon>
        <taxon>Stramenopiles</taxon>
        <taxon>Ochrophyta</taxon>
        <taxon>Bacillariophyta</taxon>
        <taxon>Bacillariophyceae</taxon>
        <taxon>Bacillariophycidae</taxon>
        <taxon>Bacillariales</taxon>
        <taxon>Bacillariaceae</taxon>
        <taxon>Fragilariopsis</taxon>
    </lineage>
</organism>
<name>A0A1E7FG72_9STRA</name>
<keyword evidence="3" id="KW-0862">Zinc</keyword>
<dbReference type="InParanoid" id="A0A1E7FG72"/>
<feature type="transmembrane region" description="Helical" evidence="6">
    <location>
        <begin position="37"/>
        <end position="58"/>
    </location>
</feature>
<keyword evidence="6" id="KW-1133">Transmembrane helix</keyword>
<dbReference type="GO" id="GO:0008270">
    <property type="term" value="F:zinc ion binding"/>
    <property type="evidence" value="ECO:0007669"/>
    <property type="project" value="UniProtKB-KW"/>
</dbReference>
<evidence type="ECO:0000256" key="4">
    <source>
        <dbReference type="PROSITE-ProRule" id="PRU00175"/>
    </source>
</evidence>
<sequence>MEHSSVLDIADSISPSPSSSSSSSSKDDGTIPWNDQIGLLLFFVTTIISIFFLVVYSTRSRKFCSLRRRQGGGGQGGGNRQDGRRYQNSQQQQQQLTDRVLAEELQRRLNEEERERDRLAKRKDRRMWYEYYMKPCSMIIENSDLFYALDEEFVESKEPQLYQQHRGEQEEENDDDIDDNDNDNDNDIVEPVIVVCQQKMEKISKNITDDEFVDSDDEEISESGKKQKSSQFVLCDEHNENATLYVSLPAAVGKKRNSCAGAGANVSFSVSDSGGENIISRRRCVDGTCALCIDEYEEGDMVVWSDLQCSHAFHKECLMQWLSKGKKRCPICRHWFVPGAKIGDQKIAHGEAWQRSLKEMEMEQREDEEEKNRKRLAALLSQKEKSLPNNEKLDETTVDIKLGDAGSKSTMLHQYSLDLEYMGISGSVDMSELDIENQQIVRPSNSDNFLAVQNSMRDDCNQDMASKDAESNFERSEVFSCDEFN</sequence>
<dbReference type="AlphaFoldDB" id="A0A1E7FG72"/>
<dbReference type="PANTHER" id="PTHR14155:SF627">
    <property type="entry name" value="OS06G0192800 PROTEIN"/>
    <property type="match status" value="1"/>
</dbReference>
<dbReference type="Proteomes" id="UP000095751">
    <property type="component" value="Unassembled WGS sequence"/>
</dbReference>
<feature type="compositionally biased region" description="Low complexity" evidence="5">
    <location>
        <begin position="12"/>
        <end position="24"/>
    </location>
</feature>
<evidence type="ECO:0000256" key="2">
    <source>
        <dbReference type="ARBA" id="ARBA00022771"/>
    </source>
</evidence>
<proteinExistence type="predicted"/>
<gene>
    <name evidence="8" type="ORF">FRACYDRAFT_237556</name>
</gene>
<feature type="domain" description="RING-type" evidence="7">
    <location>
        <begin position="289"/>
        <end position="333"/>
    </location>
</feature>
<evidence type="ECO:0000256" key="5">
    <source>
        <dbReference type="SAM" id="MobiDB-lite"/>
    </source>
</evidence>
<feature type="region of interest" description="Disordered" evidence="5">
    <location>
        <begin position="67"/>
        <end position="97"/>
    </location>
</feature>